<protein>
    <submittedName>
        <fullName evidence="6">Response regulator</fullName>
    </submittedName>
</protein>
<dbReference type="SMART" id="SM00448">
    <property type="entry name" value="REC"/>
    <property type="match status" value="1"/>
</dbReference>
<feature type="compositionally biased region" description="Low complexity" evidence="4">
    <location>
        <begin position="127"/>
        <end position="147"/>
    </location>
</feature>
<evidence type="ECO:0000256" key="3">
    <source>
        <dbReference type="PROSITE-ProRule" id="PRU00169"/>
    </source>
</evidence>
<feature type="region of interest" description="Disordered" evidence="4">
    <location>
        <begin position="126"/>
        <end position="147"/>
    </location>
</feature>
<gene>
    <name evidence="6" type="ORF">AAIA72_02240</name>
</gene>
<proteinExistence type="predicted"/>
<dbReference type="AlphaFoldDB" id="A0AB39UY10"/>
<reference evidence="6" key="1">
    <citation type="submission" date="2024-05" db="EMBL/GenBank/DDBJ databases">
        <title>Genome sequencing of novel strain.</title>
        <authorList>
            <person name="Ganbat D."/>
            <person name="Ganbat S."/>
            <person name="Lee S.-J."/>
        </authorList>
    </citation>
    <scope>NUCLEOTIDE SEQUENCE</scope>
    <source>
        <strain evidence="6">SMD15-11</strain>
    </source>
</reference>
<dbReference type="Gene3D" id="3.40.50.2300">
    <property type="match status" value="1"/>
</dbReference>
<evidence type="ECO:0000256" key="2">
    <source>
        <dbReference type="ARBA" id="ARBA00023012"/>
    </source>
</evidence>
<dbReference type="PROSITE" id="PS50110">
    <property type="entry name" value="RESPONSE_REGULATORY"/>
    <property type="match status" value="1"/>
</dbReference>
<dbReference type="InterPro" id="IPR001789">
    <property type="entry name" value="Sig_transdc_resp-reg_receiver"/>
</dbReference>
<accession>A0AB39UY10</accession>
<dbReference type="Pfam" id="PF00072">
    <property type="entry name" value="Response_reg"/>
    <property type="match status" value="1"/>
</dbReference>
<keyword evidence="1 3" id="KW-0597">Phosphoprotein</keyword>
<dbReference type="EMBL" id="CP154858">
    <property type="protein sequence ID" value="XDT72827.1"/>
    <property type="molecule type" value="Genomic_DNA"/>
</dbReference>
<dbReference type="KEGG" id="tcd:AAIA72_02240"/>
<dbReference type="PANTHER" id="PTHR44591:SF14">
    <property type="entry name" value="PROTEIN PILG"/>
    <property type="match status" value="1"/>
</dbReference>
<dbReference type="InterPro" id="IPR011006">
    <property type="entry name" value="CheY-like_superfamily"/>
</dbReference>
<evidence type="ECO:0000256" key="4">
    <source>
        <dbReference type="SAM" id="MobiDB-lite"/>
    </source>
</evidence>
<dbReference type="PANTHER" id="PTHR44591">
    <property type="entry name" value="STRESS RESPONSE REGULATOR PROTEIN 1"/>
    <property type="match status" value="1"/>
</dbReference>
<dbReference type="SUPFAM" id="SSF52172">
    <property type="entry name" value="CheY-like"/>
    <property type="match status" value="1"/>
</dbReference>
<feature type="region of interest" description="Disordered" evidence="4">
    <location>
        <begin position="381"/>
        <end position="407"/>
    </location>
</feature>
<dbReference type="RefSeq" id="WP_369601830.1">
    <property type="nucleotide sequence ID" value="NZ_CP154858.1"/>
</dbReference>
<organism evidence="6">
    <name type="scientific">Thermohahella caldifontis</name>
    <dbReference type="NCBI Taxonomy" id="3142973"/>
    <lineage>
        <taxon>Bacteria</taxon>
        <taxon>Pseudomonadati</taxon>
        <taxon>Pseudomonadota</taxon>
        <taxon>Gammaproteobacteria</taxon>
        <taxon>Oceanospirillales</taxon>
        <taxon>Hahellaceae</taxon>
        <taxon>Thermohahella</taxon>
    </lineage>
</organism>
<dbReference type="GO" id="GO:0000160">
    <property type="term" value="P:phosphorelay signal transduction system"/>
    <property type="evidence" value="ECO:0007669"/>
    <property type="project" value="UniProtKB-KW"/>
</dbReference>
<dbReference type="InterPro" id="IPR050595">
    <property type="entry name" value="Bact_response_regulator"/>
</dbReference>
<evidence type="ECO:0000313" key="6">
    <source>
        <dbReference type="EMBL" id="XDT72827.1"/>
    </source>
</evidence>
<feature type="domain" description="Response regulatory" evidence="5">
    <location>
        <begin position="5"/>
        <end position="122"/>
    </location>
</feature>
<evidence type="ECO:0000256" key="1">
    <source>
        <dbReference type="ARBA" id="ARBA00022553"/>
    </source>
</evidence>
<keyword evidence="2" id="KW-0902">Two-component regulatory system</keyword>
<evidence type="ECO:0000259" key="5">
    <source>
        <dbReference type="PROSITE" id="PS50110"/>
    </source>
</evidence>
<name>A0AB39UY10_9GAMM</name>
<sequence>MTIQNALVVDDSKLARITLKRLLEKHQLSVSVAGSAEEALDIINRTLPDVVFMDHMMPNMDGFEATQKIKANPATAHIPVIMCTGKEGIPDYDDQARAIGASGTLAKPPQAEVLDGLLKQLNRELSQARPAAQTAEPTEPATQPSAEADLATTGTADTTDVPAQAPAPQPSVTAPVVDLQPILARLDAMEGRVSGLADELEKLRQTMPQPVVVDEEALAARATRDAERTLMPLLESELNALSARVQTSLDEAISESRADLEAQIDALQHAIPSASAAPAPAPVADEAALTDKVLTVAQDTVEAMLAHKLAQLEQQAEERVEQALAAFRAEQVQRAGAGSQAAGSSAGPDMAALKTEVQSWVAAQLKTEAENMAAQLAERLSRELAQHSQHADASPESAPMAESEDNEWVRELKADNQRLHQALSSLRLQSWTLGLIAVATAGVALAKLTGLLP</sequence>
<feature type="modified residue" description="4-aspartylphosphate" evidence="3">
    <location>
        <position position="54"/>
    </location>
</feature>